<dbReference type="SUPFAM" id="SSF102114">
    <property type="entry name" value="Radical SAM enzymes"/>
    <property type="match status" value="1"/>
</dbReference>
<dbReference type="InterPro" id="IPR023885">
    <property type="entry name" value="4Fe4S-binding_SPASM_dom"/>
</dbReference>
<dbReference type="CDD" id="cd01335">
    <property type="entry name" value="Radical_SAM"/>
    <property type="match status" value="1"/>
</dbReference>
<evidence type="ECO:0000256" key="3">
    <source>
        <dbReference type="ARBA" id="ARBA00022723"/>
    </source>
</evidence>
<evidence type="ECO:0000256" key="4">
    <source>
        <dbReference type="ARBA" id="ARBA00023004"/>
    </source>
</evidence>
<dbReference type="InterPro" id="IPR058240">
    <property type="entry name" value="rSAM_sf"/>
</dbReference>
<dbReference type="SFLD" id="SFLDG01386">
    <property type="entry name" value="main_SPASM_domain-containing"/>
    <property type="match status" value="1"/>
</dbReference>
<keyword evidence="3" id="KW-0479">Metal-binding</keyword>
<proteinExistence type="inferred from homology"/>
<dbReference type="InterPro" id="IPR013785">
    <property type="entry name" value="Aldolase_TIM"/>
</dbReference>
<evidence type="ECO:0000313" key="9">
    <source>
        <dbReference type="EMBL" id="RHL75235.1"/>
    </source>
</evidence>
<evidence type="ECO:0000256" key="2">
    <source>
        <dbReference type="ARBA" id="ARBA00022691"/>
    </source>
</evidence>
<dbReference type="Proteomes" id="UP000266698">
    <property type="component" value="Unassembled WGS sequence"/>
</dbReference>
<dbReference type="SFLD" id="SFLDS00029">
    <property type="entry name" value="Radical_SAM"/>
    <property type="match status" value="1"/>
</dbReference>
<dbReference type="GO" id="GO:0051536">
    <property type="term" value="F:iron-sulfur cluster binding"/>
    <property type="evidence" value="ECO:0007669"/>
    <property type="project" value="UniProtKB-KW"/>
</dbReference>
<accession>A0A396FGM0</accession>
<dbReference type="SFLD" id="SFLDG01384">
    <property type="entry name" value="thioether_bond_formation_requi"/>
    <property type="match status" value="1"/>
</dbReference>
<reference evidence="8" key="2">
    <citation type="submission" date="2021-10" db="EMBL/GenBank/DDBJ databases">
        <title>Collection of gut derived symbiotic bacterial strains cultured from healthy donors.</title>
        <authorList>
            <person name="Lin H."/>
            <person name="Littmann E."/>
            <person name="Claire K."/>
            <person name="Pamer E."/>
        </authorList>
    </citation>
    <scope>NUCLEOTIDE SEQUENCE</scope>
    <source>
        <strain evidence="8">MSK.22.92</strain>
    </source>
</reference>
<name>A0A396FGM0_9FIRM</name>
<dbReference type="GO" id="GO:0046872">
    <property type="term" value="F:metal ion binding"/>
    <property type="evidence" value="ECO:0007669"/>
    <property type="project" value="UniProtKB-KW"/>
</dbReference>
<dbReference type="GO" id="GO:0016491">
    <property type="term" value="F:oxidoreductase activity"/>
    <property type="evidence" value="ECO:0007669"/>
    <property type="project" value="InterPro"/>
</dbReference>
<reference evidence="9 10" key="1">
    <citation type="submission" date="2018-08" db="EMBL/GenBank/DDBJ databases">
        <title>A genome reference for cultivated species of the human gut microbiota.</title>
        <authorList>
            <person name="Zou Y."/>
            <person name="Xue W."/>
            <person name="Luo G."/>
        </authorList>
    </citation>
    <scope>NUCLEOTIDE SEQUENCE [LARGE SCALE GENOMIC DNA]</scope>
    <source>
        <strain evidence="9 10">AF36-2BH</strain>
    </source>
</reference>
<dbReference type="NCBIfam" id="TIGR04085">
    <property type="entry name" value="rSAM_more_4Fe4S"/>
    <property type="match status" value="1"/>
</dbReference>
<dbReference type="EMBL" id="QRPB01000032">
    <property type="protein sequence ID" value="RHL75235.1"/>
    <property type="molecule type" value="Genomic_DNA"/>
</dbReference>
<dbReference type="InterPro" id="IPR007197">
    <property type="entry name" value="rSAM"/>
</dbReference>
<dbReference type="SFLD" id="SFLDG01067">
    <property type="entry name" value="SPASM/twitch_domain_containing"/>
    <property type="match status" value="1"/>
</dbReference>
<feature type="domain" description="Radical SAM core" evidence="7">
    <location>
        <begin position="7"/>
        <end position="154"/>
    </location>
</feature>
<dbReference type="EMBL" id="JAJFBX010000007">
    <property type="protein sequence ID" value="MCC2746630.1"/>
    <property type="molecule type" value="Genomic_DNA"/>
</dbReference>
<dbReference type="GeneID" id="93724910"/>
<dbReference type="PANTHER" id="PTHR43273:SF3">
    <property type="entry name" value="ANAEROBIC SULFATASE-MATURATING ENZYME HOMOLOG ASLB-RELATED"/>
    <property type="match status" value="1"/>
</dbReference>
<dbReference type="AlphaFoldDB" id="A0A396FGM0"/>
<evidence type="ECO:0000256" key="1">
    <source>
        <dbReference type="ARBA" id="ARBA00001966"/>
    </source>
</evidence>
<evidence type="ECO:0000256" key="6">
    <source>
        <dbReference type="ARBA" id="ARBA00023601"/>
    </source>
</evidence>
<evidence type="ECO:0000313" key="10">
    <source>
        <dbReference type="Proteomes" id="UP000266698"/>
    </source>
</evidence>
<comment type="cofactor">
    <cofactor evidence="1">
        <name>[4Fe-4S] cluster</name>
        <dbReference type="ChEBI" id="CHEBI:49883"/>
    </cofactor>
</comment>
<keyword evidence="2" id="KW-0949">S-adenosyl-L-methionine</keyword>
<organism evidence="9 10">
    <name type="scientific">Agathobacter rectalis</name>
    <dbReference type="NCBI Taxonomy" id="39491"/>
    <lineage>
        <taxon>Bacteria</taxon>
        <taxon>Bacillati</taxon>
        <taxon>Bacillota</taxon>
        <taxon>Clostridia</taxon>
        <taxon>Lachnospirales</taxon>
        <taxon>Lachnospiraceae</taxon>
        <taxon>Agathobacter</taxon>
    </lineage>
</organism>
<protein>
    <submittedName>
        <fullName evidence="9">SPASM domain-containing protein</fullName>
    </submittedName>
</protein>
<dbReference type="Pfam" id="PF04055">
    <property type="entry name" value="Radical_SAM"/>
    <property type="match status" value="1"/>
</dbReference>
<dbReference type="PANTHER" id="PTHR43273">
    <property type="entry name" value="ANAEROBIC SULFATASE-MATURATING ENZYME HOMOLOG ASLB-RELATED"/>
    <property type="match status" value="1"/>
</dbReference>
<dbReference type="Gene3D" id="3.20.20.70">
    <property type="entry name" value="Aldolase class I"/>
    <property type="match status" value="1"/>
</dbReference>
<comment type="similarity">
    <text evidence="6">Belongs to the radical SAM superfamily. Anaerobic sulfatase-maturating enzyme family.</text>
</comment>
<comment type="caution">
    <text evidence="9">The sequence shown here is derived from an EMBL/GenBank/DDBJ whole genome shotgun (WGS) entry which is preliminary data.</text>
</comment>
<keyword evidence="4" id="KW-0408">Iron</keyword>
<evidence type="ECO:0000313" key="8">
    <source>
        <dbReference type="EMBL" id="MCC2746630.1"/>
    </source>
</evidence>
<dbReference type="RefSeq" id="WP_014081257.1">
    <property type="nucleotide sequence ID" value="NZ_AP031452.1"/>
</dbReference>
<evidence type="ECO:0000259" key="7">
    <source>
        <dbReference type="Pfam" id="PF04055"/>
    </source>
</evidence>
<sequence length="336" mass="38911">MKLSIWVTKTCNMACSYCYEEGLIREDTGVCEIDYIEKTIEFINTMCYKTASKKIFIKFFGGEPLIKFPFIKKFVEIANEKIDDKITPFYSITTNGTLMTDDMLIWLKKNNVECALSIDGDEEIYSINRRYKNRSSAWRDVDDLIPRLFDASLKLSARVTYNSKTVSKLSSSCEYLINRGFTVLKVVPDYFDSEWSDKSLEILEGQLREIDKIRNIRKNAYINLDDDELFIGRRGCAGGYSMFSIDLGGNVYPCTYVMDDKQFLLGNIENVSEIEPRYTDGTSLNREDCVGCRYFKCCKSASCLYGNYKMTGYLNKTNSFFCGYRKILYRINEEKL</sequence>
<dbReference type="InterPro" id="IPR023867">
    <property type="entry name" value="Sulphatase_maturase_rSAM"/>
</dbReference>
<gene>
    <name evidence="9" type="ORF">DW001_16105</name>
    <name evidence="8" type="ORF">LK487_06235</name>
</gene>
<keyword evidence="5" id="KW-0411">Iron-sulfur</keyword>
<dbReference type="Proteomes" id="UP001197847">
    <property type="component" value="Unassembled WGS sequence"/>
</dbReference>
<evidence type="ECO:0000256" key="5">
    <source>
        <dbReference type="ARBA" id="ARBA00023014"/>
    </source>
</evidence>